<evidence type="ECO:0000259" key="13">
    <source>
        <dbReference type="PROSITE" id="PS50929"/>
    </source>
</evidence>
<evidence type="ECO:0000259" key="12">
    <source>
        <dbReference type="PROSITE" id="PS50893"/>
    </source>
</evidence>
<feature type="transmembrane region" description="Helical" evidence="11">
    <location>
        <begin position="146"/>
        <end position="168"/>
    </location>
</feature>
<dbReference type="Gene3D" id="3.40.50.300">
    <property type="entry name" value="P-loop containing nucleotide triphosphate hydrolases"/>
    <property type="match status" value="1"/>
</dbReference>
<dbReference type="InterPro" id="IPR017871">
    <property type="entry name" value="ABC_transporter-like_CS"/>
</dbReference>
<dbReference type="SMART" id="SM00382">
    <property type="entry name" value="AAA"/>
    <property type="match status" value="1"/>
</dbReference>
<feature type="transmembrane region" description="Helical" evidence="11">
    <location>
        <begin position="462"/>
        <end position="485"/>
    </location>
</feature>
<sequence>MVKDLRRPVQLHNRQYLARISNHDWLTSQSRNDPRPKNDAVKQRTISPSLINPLTNPISLGTSNPRSLDIILKSLPQAHAITNCPSAMAKAELGLKIGFYAYPIVLFVTLLGVQSAQFYISRHGSTTRKVALDNDLKQHIDKIRKFYARCIWVLQVVLSGLLIASIVYATREVFADQDGVKGSVVFSFSAYLASFVGVLLYYVAGLLPDPEGPWNPNSAHLSAWCVGALAEIVIAAALSAVEPKLRVSPGFVDTLNILGAARVLVLALMIGALGLREYKTKALEPKSLPEERRGLLENGNGAADGYGSVQPTAAEPRRTQVSGTGWLDYFAGFRVLFPYLWPKGSPVYQAIVLICIILLICQRTVNVLGPLQLGTLVDSLGEGKLPYKEIILYVVYRALQGNQGVLGAARSLLWLPVSQSLFRRLSSAAFEHVLGLSLEFHLNKKVGEVTSALSRGASINTFLESFCFQVFPMVFDIFVAGVIFFVKYDAFYTIIVFFIMWSYIFLTIYVAKYRGKQRRDMTVKTREMEAVKTDAIVAYETVQHNCAVARETARFREHVTVFQRAERLVQWSLNGLNLTQSSIFTLGTALLVSVSAYKISIGEQTVGEFNNLIEAERLLDIFKETPGVVEKPDAIQLPSPKGEVSFNDVKFAYHVKKGDPVLDGINFTVAPGTKTAIVGESGSGKSTSLKLLFRFYDVTDGSITIDGHDLRDLKLESLRSNIGVVPQDTVLFNATIMYNLLYARPDATEADVYEACKAANIHERVLNFPDGYETKVGERGLKLSGGERQRIAIARAILKDARILLLDEATASLDSHTERQIQDALERVTEGRTTITIAHRLSTITTSDQIIVLHKGKIVERGTHNELLAQGGRYHAMWEKQTTIEKKEKEKKELEGEASETGSQ</sequence>
<evidence type="ECO:0000256" key="10">
    <source>
        <dbReference type="SAM" id="MobiDB-lite"/>
    </source>
</evidence>
<dbReference type="InterPro" id="IPR027417">
    <property type="entry name" value="P-loop_NTPase"/>
</dbReference>
<dbReference type="Pfam" id="PF00005">
    <property type="entry name" value="ABC_tran"/>
    <property type="match status" value="1"/>
</dbReference>
<dbReference type="PANTHER" id="PTHR24221">
    <property type="entry name" value="ATP-BINDING CASSETTE SUB-FAMILY B"/>
    <property type="match status" value="1"/>
</dbReference>
<accession>F9G2X8</accession>
<evidence type="ECO:0008006" key="15">
    <source>
        <dbReference type="Google" id="ProtNLM"/>
    </source>
</evidence>
<dbReference type="EMBL" id="AFQF01003277">
    <property type="protein sequence ID" value="EGU76485.1"/>
    <property type="molecule type" value="Genomic_DNA"/>
</dbReference>
<dbReference type="GO" id="GO:0016887">
    <property type="term" value="F:ATP hydrolysis activity"/>
    <property type="evidence" value="ECO:0007669"/>
    <property type="project" value="InterPro"/>
</dbReference>
<proteinExistence type="inferred from homology"/>
<dbReference type="OrthoDB" id="6500128at2759"/>
<gene>
    <name evidence="14" type="ORF">FOXB_13010</name>
</gene>
<dbReference type="PROSITE" id="PS50929">
    <property type="entry name" value="ABC_TM1F"/>
    <property type="match status" value="1"/>
</dbReference>
<evidence type="ECO:0000256" key="9">
    <source>
        <dbReference type="ARBA" id="ARBA00024363"/>
    </source>
</evidence>
<comment type="caution">
    <text evidence="14">The sequence shown here is derived from an EMBL/GenBank/DDBJ whole genome shotgun (WGS) entry which is preliminary data.</text>
</comment>
<dbReference type="FunFam" id="3.40.50.300:FF:000186">
    <property type="entry name" value="ATP-binding cassette sub-family B member 7, mitochondrial"/>
    <property type="match status" value="1"/>
</dbReference>
<keyword evidence="8 11" id="KW-0472">Membrane</keyword>
<evidence type="ECO:0000256" key="1">
    <source>
        <dbReference type="ARBA" id="ARBA00004141"/>
    </source>
</evidence>
<feature type="transmembrane region" description="Helical" evidence="11">
    <location>
        <begin position="347"/>
        <end position="365"/>
    </location>
</feature>
<dbReference type="GO" id="GO:0005774">
    <property type="term" value="C:vacuolar membrane"/>
    <property type="evidence" value="ECO:0007669"/>
    <property type="project" value="TreeGrafter"/>
</dbReference>
<dbReference type="SUPFAM" id="SSF90123">
    <property type="entry name" value="ABC transporter transmembrane region"/>
    <property type="match status" value="1"/>
</dbReference>
<keyword evidence="6" id="KW-0809">Transit peptide</keyword>
<dbReference type="AlphaFoldDB" id="F9G2X8"/>
<dbReference type="PROSITE" id="PS50893">
    <property type="entry name" value="ABC_TRANSPORTER_2"/>
    <property type="match status" value="1"/>
</dbReference>
<feature type="transmembrane region" description="Helical" evidence="11">
    <location>
        <begin position="188"/>
        <end position="207"/>
    </location>
</feature>
<dbReference type="PANTHER" id="PTHR24221:SF651">
    <property type="entry name" value="HEAVY METAL TOLERANCE PROTEIN"/>
    <property type="match status" value="1"/>
</dbReference>
<reference evidence="14" key="1">
    <citation type="journal article" date="2012" name="Mol. Plant Microbe Interact.">
        <title>A highly conserved effector in Fusarium oxysporum is required for full virulence on Arabidopsis.</title>
        <authorList>
            <person name="Thatcher L.F."/>
            <person name="Gardiner D.M."/>
            <person name="Kazan K."/>
            <person name="Manners J."/>
        </authorList>
    </citation>
    <scope>NUCLEOTIDE SEQUENCE [LARGE SCALE GENOMIC DNA]</scope>
    <source>
        <strain evidence="14">Fo5176</strain>
    </source>
</reference>
<feature type="domain" description="ABC transporter" evidence="12">
    <location>
        <begin position="644"/>
        <end position="880"/>
    </location>
</feature>
<dbReference type="SUPFAM" id="SSF52540">
    <property type="entry name" value="P-loop containing nucleoside triphosphate hydrolases"/>
    <property type="match status" value="1"/>
</dbReference>
<feature type="region of interest" description="Disordered" evidence="10">
    <location>
        <begin position="298"/>
        <end position="317"/>
    </location>
</feature>
<evidence type="ECO:0000256" key="2">
    <source>
        <dbReference type="ARBA" id="ARBA00022448"/>
    </source>
</evidence>
<comment type="similarity">
    <text evidence="9">Belongs to the ABC transporter superfamily. ABCB family. Heavy Metal importer (TC 3.A.1.210) subfamily.</text>
</comment>
<dbReference type="GO" id="GO:0000041">
    <property type="term" value="P:transition metal ion transport"/>
    <property type="evidence" value="ECO:0007669"/>
    <property type="project" value="UniProtKB-ARBA"/>
</dbReference>
<dbReference type="CDD" id="cd18583">
    <property type="entry name" value="ABC_6TM_HMT1"/>
    <property type="match status" value="1"/>
</dbReference>
<feature type="transmembrane region" description="Helical" evidence="11">
    <location>
        <begin position="491"/>
        <end position="511"/>
    </location>
</feature>
<dbReference type="Gene3D" id="1.20.1560.10">
    <property type="entry name" value="ABC transporter type 1, transmembrane domain"/>
    <property type="match status" value="1"/>
</dbReference>
<protein>
    <recommendedName>
        <fullName evidence="15">ATP-binding cassette, subfamily B</fullName>
    </recommendedName>
</protein>
<dbReference type="InterPro" id="IPR036640">
    <property type="entry name" value="ABC1_TM_sf"/>
</dbReference>
<evidence type="ECO:0000313" key="14">
    <source>
        <dbReference type="EMBL" id="EGU76485.1"/>
    </source>
</evidence>
<keyword evidence="2" id="KW-0813">Transport</keyword>
<evidence type="ECO:0000256" key="7">
    <source>
        <dbReference type="ARBA" id="ARBA00022989"/>
    </source>
</evidence>
<dbReference type="InterPro" id="IPR003593">
    <property type="entry name" value="AAA+_ATPase"/>
</dbReference>
<dbReference type="GO" id="GO:0140359">
    <property type="term" value="F:ABC-type transporter activity"/>
    <property type="evidence" value="ECO:0007669"/>
    <property type="project" value="InterPro"/>
</dbReference>
<evidence type="ECO:0000256" key="8">
    <source>
        <dbReference type="ARBA" id="ARBA00023136"/>
    </source>
</evidence>
<comment type="subcellular location">
    <subcellularLocation>
        <location evidence="1">Membrane</location>
        <topology evidence="1">Multi-pass membrane protein</topology>
    </subcellularLocation>
</comment>
<keyword evidence="7 11" id="KW-1133">Transmembrane helix</keyword>
<evidence type="ECO:0000256" key="4">
    <source>
        <dbReference type="ARBA" id="ARBA00022741"/>
    </source>
</evidence>
<feature type="transmembrane region" description="Helical" evidence="11">
    <location>
        <begin position="257"/>
        <end position="275"/>
    </location>
</feature>
<feature type="region of interest" description="Disordered" evidence="10">
    <location>
        <begin position="27"/>
        <end position="46"/>
    </location>
</feature>
<dbReference type="GO" id="GO:0005524">
    <property type="term" value="F:ATP binding"/>
    <property type="evidence" value="ECO:0007669"/>
    <property type="project" value="UniProtKB-KW"/>
</dbReference>
<feature type="transmembrane region" description="Helical" evidence="11">
    <location>
        <begin position="99"/>
        <end position="120"/>
    </location>
</feature>
<dbReference type="InterPro" id="IPR003439">
    <property type="entry name" value="ABC_transporter-like_ATP-bd"/>
</dbReference>
<evidence type="ECO:0000256" key="5">
    <source>
        <dbReference type="ARBA" id="ARBA00022840"/>
    </source>
</evidence>
<organism evidence="14">
    <name type="scientific">Fusarium oxysporum (strain Fo5176)</name>
    <name type="common">Fusarium vascular wilt</name>
    <dbReference type="NCBI Taxonomy" id="660025"/>
    <lineage>
        <taxon>Eukaryota</taxon>
        <taxon>Fungi</taxon>
        <taxon>Dikarya</taxon>
        <taxon>Ascomycota</taxon>
        <taxon>Pezizomycotina</taxon>
        <taxon>Sordariomycetes</taxon>
        <taxon>Hypocreomycetidae</taxon>
        <taxon>Hypocreales</taxon>
        <taxon>Nectriaceae</taxon>
        <taxon>Fusarium</taxon>
        <taxon>Fusarium oxysporum species complex</taxon>
    </lineage>
</organism>
<keyword evidence="3 11" id="KW-0812">Transmembrane</keyword>
<evidence type="ECO:0000256" key="11">
    <source>
        <dbReference type="SAM" id="Phobius"/>
    </source>
</evidence>
<dbReference type="InterPro" id="IPR039421">
    <property type="entry name" value="Type_1_exporter"/>
</dbReference>
<keyword evidence="5" id="KW-0067">ATP-binding</keyword>
<dbReference type="STRING" id="660025.F9G2X8"/>
<evidence type="ECO:0000256" key="6">
    <source>
        <dbReference type="ARBA" id="ARBA00022946"/>
    </source>
</evidence>
<name>F9G2X8_FUSOF</name>
<feature type="compositionally biased region" description="Basic and acidic residues" evidence="10">
    <location>
        <begin position="32"/>
        <end position="42"/>
    </location>
</feature>
<evidence type="ECO:0000256" key="3">
    <source>
        <dbReference type="ARBA" id="ARBA00022692"/>
    </source>
</evidence>
<feature type="compositionally biased region" description="Basic and acidic residues" evidence="10">
    <location>
        <begin position="884"/>
        <end position="895"/>
    </location>
</feature>
<dbReference type="InterPro" id="IPR011527">
    <property type="entry name" value="ABC1_TM_dom"/>
</dbReference>
<dbReference type="PROSITE" id="PS00211">
    <property type="entry name" value="ABC_TRANSPORTER_1"/>
    <property type="match status" value="1"/>
</dbReference>
<keyword evidence="4" id="KW-0547">Nucleotide-binding</keyword>
<dbReference type="Pfam" id="PF00664">
    <property type="entry name" value="ABC_membrane"/>
    <property type="match status" value="1"/>
</dbReference>
<dbReference type="CDD" id="cd03253">
    <property type="entry name" value="ABCC_ATM1_transporter"/>
    <property type="match status" value="1"/>
</dbReference>
<feature type="region of interest" description="Disordered" evidence="10">
    <location>
        <begin position="884"/>
        <end position="904"/>
    </location>
</feature>
<feature type="domain" description="ABC transmembrane type-1" evidence="13">
    <location>
        <begin position="353"/>
        <end position="609"/>
    </location>
</feature>
<feature type="transmembrane region" description="Helical" evidence="11">
    <location>
        <begin position="219"/>
        <end position="237"/>
    </location>
</feature>